<dbReference type="PANTHER" id="PTHR30448">
    <property type="entry name" value="RNASE ADAPTER PROTEIN RAPZ"/>
    <property type="match status" value="1"/>
</dbReference>
<feature type="domain" description="RapZ C-terminal" evidence="6">
    <location>
        <begin position="186"/>
        <end position="304"/>
    </location>
</feature>
<dbReference type="KEGG" id="egd:GS424_010125"/>
<organism evidence="7 8">
    <name type="scientific">Eggerthella guodeyinii</name>
    <dbReference type="NCBI Taxonomy" id="2690837"/>
    <lineage>
        <taxon>Bacteria</taxon>
        <taxon>Bacillati</taxon>
        <taxon>Actinomycetota</taxon>
        <taxon>Coriobacteriia</taxon>
        <taxon>Eggerthellales</taxon>
        <taxon>Eggerthellaceae</taxon>
        <taxon>Eggerthella</taxon>
    </lineage>
</organism>
<gene>
    <name evidence="7" type="primary">rapZ</name>
    <name evidence="7" type="ORF">GS424_010125</name>
</gene>
<dbReference type="GO" id="GO:0005525">
    <property type="term" value="F:GTP binding"/>
    <property type="evidence" value="ECO:0007669"/>
    <property type="project" value="UniProtKB-UniRule"/>
</dbReference>
<dbReference type="Pfam" id="PF03668">
    <property type="entry name" value="RapZ-like_N"/>
    <property type="match status" value="1"/>
</dbReference>
<proteinExistence type="inferred from homology"/>
<dbReference type="AlphaFoldDB" id="A0A6L7IW31"/>
<dbReference type="EMBL" id="CP063310">
    <property type="protein sequence ID" value="QOS66908.1"/>
    <property type="molecule type" value="Genomic_DNA"/>
</dbReference>
<name>A0A6L7IW31_9ACTN</name>
<dbReference type="Proteomes" id="UP000478463">
    <property type="component" value="Chromosome"/>
</dbReference>
<feature type="binding site" evidence="4">
    <location>
        <begin position="27"/>
        <end position="34"/>
    </location>
    <ligand>
        <name>ATP</name>
        <dbReference type="ChEBI" id="CHEBI:30616"/>
    </ligand>
</feature>
<evidence type="ECO:0000259" key="5">
    <source>
        <dbReference type="Pfam" id="PF03668"/>
    </source>
</evidence>
<sequence length="322" mass="35527">MSEETAGKTADQATDLRHMPELVIVTGMSGAGRTEAMHSFEDLGYFCVDNLPSSLIGNLLELTGMPGQPDEKRRLAVVCDARNRDFFASLDGELKKLKELGIDYRILFLDAADEKLVARYKSSRRRHPLCADGASIAQGIERERDLLFEVRENAHHVIDTTSMLPPQLRSTIRALFAPGEERAGLSVTVYSFGFKHGAPLDADLVMDVRFLPNPYYEPQLRALTGLDKPVRDFVLYRPETEEFQERWRALLDCVMPGYVAEGKQQLAIAVGCTGGQHRSVALAESTADYLKAKGYRVSIAHRDLSLAEGGEASARPSAAAGR</sequence>
<dbReference type="InterPro" id="IPR005337">
    <property type="entry name" value="RapZ-like"/>
</dbReference>
<evidence type="ECO:0000313" key="7">
    <source>
        <dbReference type="EMBL" id="QOS66908.1"/>
    </source>
</evidence>
<dbReference type="InterPro" id="IPR053930">
    <property type="entry name" value="RapZ-like_N"/>
</dbReference>
<keyword evidence="1 4" id="KW-0547">Nucleotide-binding</keyword>
<feature type="domain" description="RapZ-like N-terminal" evidence="5">
    <location>
        <begin position="21"/>
        <end position="177"/>
    </location>
</feature>
<evidence type="ECO:0000256" key="4">
    <source>
        <dbReference type="HAMAP-Rule" id="MF_00636"/>
    </source>
</evidence>
<dbReference type="PANTHER" id="PTHR30448:SF0">
    <property type="entry name" value="RNASE ADAPTER PROTEIN RAPZ"/>
    <property type="match status" value="1"/>
</dbReference>
<dbReference type="HAMAP" id="MF_00636">
    <property type="entry name" value="RapZ_like"/>
    <property type="match status" value="1"/>
</dbReference>
<reference evidence="7 8" key="1">
    <citation type="submission" date="2020-10" db="EMBL/GenBank/DDBJ databases">
        <title>Eggerthella sp. nov., isolated from human feces.</title>
        <authorList>
            <person name="Yajun G."/>
        </authorList>
    </citation>
    <scope>NUCLEOTIDE SEQUENCE [LARGE SCALE GENOMIC DNA]</scope>
    <source>
        <strain evidence="7 8">HF-1101</strain>
    </source>
</reference>
<dbReference type="InterPro" id="IPR027417">
    <property type="entry name" value="P-loop_NTPase"/>
</dbReference>
<protein>
    <submittedName>
        <fullName evidence="7">RNase adapter RapZ</fullName>
    </submittedName>
</protein>
<keyword evidence="2 4" id="KW-0067">ATP-binding</keyword>
<evidence type="ECO:0000256" key="2">
    <source>
        <dbReference type="ARBA" id="ARBA00022840"/>
    </source>
</evidence>
<dbReference type="NCBIfam" id="NF003828">
    <property type="entry name" value="PRK05416.1"/>
    <property type="match status" value="1"/>
</dbReference>
<evidence type="ECO:0000259" key="6">
    <source>
        <dbReference type="Pfam" id="PF22740"/>
    </source>
</evidence>
<dbReference type="PIRSF" id="PIRSF005052">
    <property type="entry name" value="P-loopkin"/>
    <property type="match status" value="1"/>
</dbReference>
<dbReference type="SUPFAM" id="SSF52540">
    <property type="entry name" value="P-loop containing nucleoside triphosphate hydrolases"/>
    <property type="match status" value="1"/>
</dbReference>
<keyword evidence="3 4" id="KW-0342">GTP-binding</keyword>
<dbReference type="RefSeq" id="WP_160942318.1">
    <property type="nucleotide sequence ID" value="NZ_CP063310.1"/>
</dbReference>
<dbReference type="Pfam" id="PF22740">
    <property type="entry name" value="PapZ_C"/>
    <property type="match status" value="1"/>
</dbReference>
<dbReference type="GO" id="GO:0005524">
    <property type="term" value="F:ATP binding"/>
    <property type="evidence" value="ECO:0007669"/>
    <property type="project" value="UniProtKB-UniRule"/>
</dbReference>
<dbReference type="InterPro" id="IPR053931">
    <property type="entry name" value="RapZ_C"/>
</dbReference>
<evidence type="ECO:0000256" key="3">
    <source>
        <dbReference type="ARBA" id="ARBA00023134"/>
    </source>
</evidence>
<evidence type="ECO:0000313" key="8">
    <source>
        <dbReference type="Proteomes" id="UP000478463"/>
    </source>
</evidence>
<accession>A0A6L7IW31</accession>
<feature type="binding site" evidence="4">
    <location>
        <begin position="80"/>
        <end position="83"/>
    </location>
    <ligand>
        <name>GTP</name>
        <dbReference type="ChEBI" id="CHEBI:37565"/>
    </ligand>
</feature>
<evidence type="ECO:0000256" key="1">
    <source>
        <dbReference type="ARBA" id="ARBA00022741"/>
    </source>
</evidence>